<evidence type="ECO:0000256" key="2">
    <source>
        <dbReference type="ARBA" id="ARBA00022737"/>
    </source>
</evidence>
<dbReference type="InterPro" id="IPR002885">
    <property type="entry name" value="PPR_rpt"/>
</dbReference>
<feature type="repeat" description="PPR" evidence="3">
    <location>
        <begin position="196"/>
        <end position="226"/>
    </location>
</feature>
<dbReference type="InterPro" id="IPR032867">
    <property type="entry name" value="DYW_dom"/>
</dbReference>
<dbReference type="PROSITE" id="PS51375">
    <property type="entry name" value="PPR"/>
    <property type="match status" value="4"/>
</dbReference>
<dbReference type="Gene3D" id="1.25.40.10">
    <property type="entry name" value="Tetratricopeptide repeat domain"/>
    <property type="match status" value="3"/>
</dbReference>
<evidence type="ECO:0000256" key="1">
    <source>
        <dbReference type="ARBA" id="ARBA00006643"/>
    </source>
</evidence>
<evidence type="ECO:0000259" key="4">
    <source>
        <dbReference type="Pfam" id="PF14432"/>
    </source>
</evidence>
<keyword evidence="6" id="KW-1185">Reference proteome</keyword>
<dbReference type="InterPro" id="IPR046849">
    <property type="entry name" value="E2_motif"/>
</dbReference>
<dbReference type="AlphaFoldDB" id="A0AAX6GIM6"/>
<comment type="similarity">
    <text evidence="1">Belongs to the PPR family. PCMP-H subfamily.</text>
</comment>
<dbReference type="NCBIfam" id="TIGR00756">
    <property type="entry name" value="PPR"/>
    <property type="match status" value="4"/>
</dbReference>
<feature type="repeat" description="PPR" evidence="3">
    <location>
        <begin position="160"/>
        <end position="190"/>
    </location>
</feature>
<proteinExistence type="inferred from homology"/>
<dbReference type="EMBL" id="JANAVB010019200">
    <property type="protein sequence ID" value="KAJ6828554.1"/>
    <property type="molecule type" value="Genomic_DNA"/>
</dbReference>
<feature type="domain" description="DYW" evidence="4">
    <location>
        <begin position="376"/>
        <end position="468"/>
    </location>
</feature>
<protein>
    <submittedName>
        <fullName evidence="5">Pentatricopeptide repeat-containing protein-like, mitochondrial</fullName>
    </submittedName>
</protein>
<dbReference type="InterPro" id="IPR011990">
    <property type="entry name" value="TPR-like_helical_dom_sf"/>
</dbReference>
<dbReference type="PANTHER" id="PTHR47926">
    <property type="entry name" value="PENTATRICOPEPTIDE REPEAT-CONTAINING PROTEIN"/>
    <property type="match status" value="1"/>
</dbReference>
<comment type="caution">
    <text evidence="5">The sequence shown here is derived from an EMBL/GenBank/DDBJ whole genome shotgun (WGS) entry which is preliminary data.</text>
</comment>
<dbReference type="GO" id="GO:0003723">
    <property type="term" value="F:RNA binding"/>
    <property type="evidence" value="ECO:0007669"/>
    <property type="project" value="InterPro"/>
</dbReference>
<reference evidence="5" key="2">
    <citation type="submission" date="2023-04" db="EMBL/GenBank/DDBJ databases">
        <authorList>
            <person name="Bruccoleri R.E."/>
            <person name="Oakeley E.J."/>
            <person name="Faust A.-M."/>
            <person name="Dessus-Babus S."/>
            <person name="Altorfer M."/>
            <person name="Burckhardt D."/>
            <person name="Oertli M."/>
            <person name="Naumann U."/>
            <person name="Petersen F."/>
            <person name="Wong J."/>
        </authorList>
    </citation>
    <scope>NUCLEOTIDE SEQUENCE</scope>
    <source>
        <strain evidence="5">GSM-AAB239-AS_SAM_17_03QT</strain>
        <tissue evidence="5">Leaf</tissue>
    </source>
</reference>
<evidence type="ECO:0000256" key="3">
    <source>
        <dbReference type="PROSITE-ProRule" id="PRU00708"/>
    </source>
</evidence>
<dbReference type="InterPro" id="IPR046960">
    <property type="entry name" value="PPR_At4g14850-like_plant"/>
</dbReference>
<accession>A0AAX6GIM6</accession>
<sequence length="468" mass="52562">MMTASRGLVEARMMHGVVIKDGLASEEIVGAALVDVYGRLGNLVDARKVFDEVATRNEMGSWNSLIRSYSRHGQPREALKLFNRLKDHKHLCPNNITLVGALNACANLGVVGEGRAVHDYIISKNIEVDLMIGTSLIDMYSKCGSVETARELFDGMRKKDLVTWSVMISGHGVNGQVKEALELCDMMVRDYRLKPDNVTFTSVLSACSHAGMVKEGWEYFNAMKEVYSLEPKSEQYACMVDLLGRSGKLDEALEFIEKMTVEPDISVWGALLGACRIHNNVDLGVYAAEKLFELEPKDAGYYVLLSNLYASMARWDDVKRVRELMKSRGLQKPPGCSWLDLDGKMHEFYVGDKSHPQSRKIYEKLDELGEKLKELGYIADTNLVLHDVDDEVKEDKLSSHSERLAIAFALINTGDGEPIRVTKNLRVCVDCHRVTKLISKITGRKIVVRDARRFHHFEGGECSCGDYW</sequence>
<organism evidence="5 6">
    <name type="scientific">Iris pallida</name>
    <name type="common">Sweet iris</name>
    <dbReference type="NCBI Taxonomy" id="29817"/>
    <lineage>
        <taxon>Eukaryota</taxon>
        <taxon>Viridiplantae</taxon>
        <taxon>Streptophyta</taxon>
        <taxon>Embryophyta</taxon>
        <taxon>Tracheophyta</taxon>
        <taxon>Spermatophyta</taxon>
        <taxon>Magnoliopsida</taxon>
        <taxon>Liliopsida</taxon>
        <taxon>Asparagales</taxon>
        <taxon>Iridaceae</taxon>
        <taxon>Iridoideae</taxon>
        <taxon>Irideae</taxon>
        <taxon>Iris</taxon>
    </lineage>
</organism>
<dbReference type="Pfam" id="PF01535">
    <property type="entry name" value="PPR"/>
    <property type="match status" value="3"/>
</dbReference>
<dbReference type="FunFam" id="1.25.40.10:FF:000285">
    <property type="entry name" value="Pentatricopeptide repeat-containing protein, chloroplastic"/>
    <property type="match status" value="1"/>
</dbReference>
<feature type="repeat" description="PPR" evidence="3">
    <location>
        <begin position="58"/>
        <end position="92"/>
    </location>
</feature>
<dbReference type="Pfam" id="PF20431">
    <property type="entry name" value="E_motif"/>
    <property type="match status" value="1"/>
</dbReference>
<dbReference type="GO" id="GO:0008270">
    <property type="term" value="F:zinc ion binding"/>
    <property type="evidence" value="ECO:0007669"/>
    <property type="project" value="InterPro"/>
</dbReference>
<evidence type="ECO:0000313" key="5">
    <source>
        <dbReference type="EMBL" id="KAJ6828554.1"/>
    </source>
</evidence>
<dbReference type="SUPFAM" id="SSF48452">
    <property type="entry name" value="TPR-like"/>
    <property type="match status" value="1"/>
</dbReference>
<feature type="repeat" description="PPR" evidence="3">
    <location>
        <begin position="129"/>
        <end position="159"/>
    </location>
</feature>
<gene>
    <name evidence="5" type="ORF">M6B38_362345</name>
</gene>
<evidence type="ECO:0000313" key="6">
    <source>
        <dbReference type="Proteomes" id="UP001140949"/>
    </source>
</evidence>
<keyword evidence="2" id="KW-0677">Repeat</keyword>
<name>A0AAX6GIM6_IRIPA</name>
<dbReference type="Pfam" id="PF20430">
    <property type="entry name" value="Eplus_motif"/>
    <property type="match status" value="1"/>
</dbReference>
<dbReference type="FunFam" id="1.25.40.10:FF:002148">
    <property type="entry name" value="Pentatricopeptide repeat-containing protein At2g29760, chloroplastic"/>
    <property type="match status" value="1"/>
</dbReference>
<dbReference type="InterPro" id="IPR046848">
    <property type="entry name" value="E_motif"/>
</dbReference>
<dbReference type="GO" id="GO:0009451">
    <property type="term" value="P:RNA modification"/>
    <property type="evidence" value="ECO:0007669"/>
    <property type="project" value="InterPro"/>
</dbReference>
<dbReference type="Proteomes" id="UP001140949">
    <property type="component" value="Unassembled WGS sequence"/>
</dbReference>
<dbReference type="Pfam" id="PF13041">
    <property type="entry name" value="PPR_2"/>
    <property type="match status" value="1"/>
</dbReference>
<reference evidence="5" key="1">
    <citation type="journal article" date="2023" name="GigaByte">
        <title>Genome assembly of the bearded iris, Iris pallida Lam.</title>
        <authorList>
            <person name="Bruccoleri R.E."/>
            <person name="Oakeley E.J."/>
            <person name="Faust A.M.E."/>
            <person name="Altorfer M."/>
            <person name="Dessus-Babus S."/>
            <person name="Burckhardt D."/>
            <person name="Oertli M."/>
            <person name="Naumann U."/>
            <person name="Petersen F."/>
            <person name="Wong J."/>
        </authorList>
    </citation>
    <scope>NUCLEOTIDE SEQUENCE</scope>
    <source>
        <strain evidence="5">GSM-AAB239-AS_SAM_17_03QT</strain>
    </source>
</reference>
<dbReference type="Pfam" id="PF14432">
    <property type="entry name" value="DYW_deaminase"/>
    <property type="match status" value="1"/>
</dbReference>